<evidence type="ECO:0000313" key="3">
    <source>
        <dbReference type="Proteomes" id="UP000189681"/>
    </source>
</evidence>
<name>A0A1V4AUK1_9BACT</name>
<evidence type="ECO:0000256" key="1">
    <source>
        <dbReference type="SAM" id="MobiDB-lite"/>
    </source>
</evidence>
<sequence length="72" mass="8228">MHIGQVRRGESLKVVIKEISGDVNVLYRGGERSEKDKGIRKQFEARTEDALGKSGRNIEMDGARTWGRRSRR</sequence>
<feature type="compositionally biased region" description="Basic and acidic residues" evidence="1">
    <location>
        <begin position="51"/>
        <end position="62"/>
    </location>
</feature>
<reference evidence="2 3" key="1">
    <citation type="journal article" date="2017" name="Water Res.">
        <title>Discovery and metagenomic analysis of an anammox bacterial enrichment related to Candidatus "Brocadia caroliniensis" in a full-scale glycerol-fed nitritation-denitritation separate centrate treatment process.</title>
        <authorList>
            <person name="Park H."/>
            <person name="Brotto A.C."/>
            <person name="van Loosdrecht M.C."/>
            <person name="Chandran K."/>
        </authorList>
    </citation>
    <scope>NUCLEOTIDE SEQUENCE [LARGE SCALE GENOMIC DNA]</scope>
    <source>
        <strain evidence="2">26THWARD</strain>
    </source>
</reference>
<gene>
    <name evidence="2" type="ORF">AYP45_07365</name>
</gene>
<protein>
    <submittedName>
        <fullName evidence="2">Uncharacterized protein</fullName>
    </submittedName>
</protein>
<proteinExistence type="predicted"/>
<evidence type="ECO:0000313" key="2">
    <source>
        <dbReference type="EMBL" id="OOP56815.1"/>
    </source>
</evidence>
<organism evidence="2 3">
    <name type="scientific">Candidatus Brocadia carolinensis</name>
    <dbReference type="NCBI Taxonomy" id="1004156"/>
    <lineage>
        <taxon>Bacteria</taxon>
        <taxon>Pseudomonadati</taxon>
        <taxon>Planctomycetota</taxon>
        <taxon>Candidatus Brocadiia</taxon>
        <taxon>Candidatus Brocadiales</taxon>
        <taxon>Candidatus Brocadiaceae</taxon>
        <taxon>Candidatus Brocadia</taxon>
    </lineage>
</organism>
<dbReference type="EMBL" id="AYTS01000061">
    <property type="protein sequence ID" value="OOP56815.1"/>
    <property type="molecule type" value="Genomic_DNA"/>
</dbReference>
<dbReference type="AlphaFoldDB" id="A0A1V4AUK1"/>
<comment type="caution">
    <text evidence="2">The sequence shown here is derived from an EMBL/GenBank/DDBJ whole genome shotgun (WGS) entry which is preliminary data.</text>
</comment>
<feature type="region of interest" description="Disordered" evidence="1">
    <location>
        <begin position="51"/>
        <end position="72"/>
    </location>
</feature>
<accession>A0A1V4AUK1</accession>
<dbReference type="Proteomes" id="UP000189681">
    <property type="component" value="Unassembled WGS sequence"/>
</dbReference>